<evidence type="ECO:0000313" key="2">
    <source>
        <dbReference type="Proteomes" id="UP000269221"/>
    </source>
</evidence>
<name>A0A3M0KIP6_HIRRU</name>
<comment type="caution">
    <text evidence="1">The sequence shown here is derived from an EMBL/GenBank/DDBJ whole genome shotgun (WGS) entry which is preliminary data.</text>
</comment>
<organism evidence="1 2">
    <name type="scientific">Hirundo rustica rustica</name>
    <dbReference type="NCBI Taxonomy" id="333673"/>
    <lineage>
        <taxon>Eukaryota</taxon>
        <taxon>Metazoa</taxon>
        <taxon>Chordata</taxon>
        <taxon>Craniata</taxon>
        <taxon>Vertebrata</taxon>
        <taxon>Euteleostomi</taxon>
        <taxon>Archelosauria</taxon>
        <taxon>Archosauria</taxon>
        <taxon>Dinosauria</taxon>
        <taxon>Saurischia</taxon>
        <taxon>Theropoda</taxon>
        <taxon>Coelurosauria</taxon>
        <taxon>Aves</taxon>
        <taxon>Neognathae</taxon>
        <taxon>Neoaves</taxon>
        <taxon>Telluraves</taxon>
        <taxon>Australaves</taxon>
        <taxon>Passeriformes</taxon>
        <taxon>Sylvioidea</taxon>
        <taxon>Hirundinidae</taxon>
        <taxon>Hirundo</taxon>
    </lineage>
</organism>
<dbReference type="OrthoDB" id="416454at2759"/>
<reference evidence="1 2" key="1">
    <citation type="submission" date="2018-07" db="EMBL/GenBank/DDBJ databases">
        <title>A high quality draft genome assembly of the barn swallow (H. rustica rustica).</title>
        <authorList>
            <person name="Formenti G."/>
            <person name="Chiara M."/>
            <person name="Poveda L."/>
            <person name="Francoijs K.-J."/>
            <person name="Bonisoli-Alquati A."/>
            <person name="Canova L."/>
            <person name="Gianfranceschi L."/>
            <person name="Horner D.S."/>
            <person name="Saino N."/>
        </authorList>
    </citation>
    <scope>NUCLEOTIDE SEQUENCE [LARGE SCALE GENOMIC DNA]</scope>
    <source>
        <strain evidence="1">Chelidonia</strain>
        <tissue evidence="1">Blood</tissue>
    </source>
</reference>
<dbReference type="STRING" id="333673.A0A3M0KIP6"/>
<keyword evidence="2" id="KW-1185">Reference proteome</keyword>
<protein>
    <submittedName>
        <fullName evidence="1">Uncharacterized protein</fullName>
    </submittedName>
</protein>
<dbReference type="AlphaFoldDB" id="A0A3M0KIP6"/>
<proteinExistence type="predicted"/>
<sequence>MLWLGEALQTNMDLKEAGFKFLYRMKCLKLQVLFLLQDKNKDFQCPGLNYILALNGLPEGLRVALTPHCWLKLKEPILTDSGVYPVISVSIGITLDFAASGRKMVHLLDSGKDRLDILRYVYFSSFEKLRLCPELFSTFINDLDTGLEVTRSEFTDDTKLGGAVDSLRGRKALQRDFNKVGGWTITNCMKFNSGKFWLLCLGWGNRGCAYRLGKEVLESSTTQRDLGLLVSGQ</sequence>
<gene>
    <name evidence="1" type="ORF">DUI87_12593</name>
</gene>
<dbReference type="EMBL" id="QRBI01000111">
    <property type="protein sequence ID" value="RMC10880.1"/>
    <property type="molecule type" value="Genomic_DNA"/>
</dbReference>
<evidence type="ECO:0000313" key="1">
    <source>
        <dbReference type="EMBL" id="RMC10880.1"/>
    </source>
</evidence>
<dbReference type="PANTHER" id="PTHR33332">
    <property type="entry name" value="REVERSE TRANSCRIPTASE DOMAIN-CONTAINING PROTEIN"/>
    <property type="match status" value="1"/>
</dbReference>
<dbReference type="Proteomes" id="UP000269221">
    <property type="component" value="Unassembled WGS sequence"/>
</dbReference>
<accession>A0A3M0KIP6</accession>